<dbReference type="RefSeq" id="WP_011177766.1">
    <property type="nucleotide sequence ID" value="NC_005877.1"/>
</dbReference>
<dbReference type="InterPro" id="IPR006131">
    <property type="entry name" value="Asp_carbamoyltransf_Asp/Orn-bd"/>
</dbReference>
<dbReference type="FunFam" id="3.40.50.1370:FF:000001">
    <property type="entry name" value="Aspartate carbamoyltransferase"/>
    <property type="match status" value="1"/>
</dbReference>
<feature type="domain" description="Aspartate/ornithine carbamoyltransferase Asp/Orn-binding" evidence="8">
    <location>
        <begin position="154"/>
        <end position="300"/>
    </location>
</feature>
<dbReference type="Pfam" id="PF00185">
    <property type="entry name" value="OTCace"/>
    <property type="match status" value="1"/>
</dbReference>
<evidence type="ECO:0000256" key="5">
    <source>
        <dbReference type="ARBA" id="ARBA00043884"/>
    </source>
</evidence>
<evidence type="ECO:0000256" key="6">
    <source>
        <dbReference type="ARBA" id="ARBA00048859"/>
    </source>
</evidence>
<comment type="similarity">
    <text evidence="2 7">Belongs to the aspartate/ornithine carbamoyltransferase superfamily. ATCase family.</text>
</comment>
<comment type="caution">
    <text evidence="10">The sequence shown here is derived from an EMBL/GenBank/DDBJ whole genome shotgun (WGS) entry which is preliminary data.</text>
</comment>
<reference evidence="10 11" key="1">
    <citation type="submission" date="2017-04" db="EMBL/GenBank/DDBJ databases">
        <authorList>
            <person name="Varghese N."/>
            <person name="Submissions S."/>
        </authorList>
    </citation>
    <scope>NUCLEOTIDE SEQUENCE [LARGE SCALE GENOMIC DNA]</scope>
    <source>
        <strain evidence="10 11">DSM 9789</strain>
    </source>
</reference>
<dbReference type="Proteomes" id="UP000192315">
    <property type="component" value="Unassembled WGS sequence"/>
</dbReference>
<dbReference type="OrthoDB" id="7792at2157"/>
<feature type="domain" description="Aspartate/ornithine carbamoyltransferase carbamoyl-P binding" evidence="9">
    <location>
        <begin position="6"/>
        <end position="146"/>
    </location>
</feature>
<evidence type="ECO:0000256" key="7">
    <source>
        <dbReference type="HAMAP-Rule" id="MF_00001"/>
    </source>
</evidence>
<feature type="binding site" evidence="7">
    <location>
        <position position="134"/>
    </location>
    <ligand>
        <name>carbamoyl phosphate</name>
        <dbReference type="ChEBI" id="CHEBI:58228"/>
    </ligand>
</feature>
<keyword evidence="4 7" id="KW-0665">Pyrimidine biosynthesis</keyword>
<feature type="binding site" evidence="7">
    <location>
        <position position="137"/>
    </location>
    <ligand>
        <name>carbamoyl phosphate</name>
        <dbReference type="ChEBI" id="CHEBI:58228"/>
    </ligand>
</feature>
<dbReference type="InterPro" id="IPR036901">
    <property type="entry name" value="Asp/Orn_carbamoylTrfase_sf"/>
</dbReference>
<evidence type="ECO:0000256" key="2">
    <source>
        <dbReference type="ARBA" id="ARBA00008896"/>
    </source>
</evidence>
<dbReference type="GO" id="GO:0004070">
    <property type="term" value="F:aspartate carbamoyltransferase activity"/>
    <property type="evidence" value="ECO:0007669"/>
    <property type="project" value="UniProtKB-UniRule"/>
</dbReference>
<dbReference type="InterPro" id="IPR006130">
    <property type="entry name" value="Asp/Orn_carbamoylTrfase"/>
</dbReference>
<organism evidence="10 11">
    <name type="scientific">Picrophilus torridus (strain ATCC 700027 / DSM 9790 / JCM 10055 / NBRC 100828 / KAW 2/3)</name>
    <dbReference type="NCBI Taxonomy" id="1122961"/>
    <lineage>
        <taxon>Archaea</taxon>
        <taxon>Methanobacteriati</taxon>
        <taxon>Thermoplasmatota</taxon>
        <taxon>Thermoplasmata</taxon>
        <taxon>Thermoplasmatales</taxon>
        <taxon>Picrophilaceae</taxon>
        <taxon>Picrophilus</taxon>
    </lineage>
</organism>
<keyword evidence="3 7" id="KW-0808">Transferase</keyword>
<evidence type="ECO:0000256" key="1">
    <source>
        <dbReference type="ARBA" id="ARBA00004852"/>
    </source>
</evidence>
<feature type="binding site" evidence="7">
    <location>
        <position position="57"/>
    </location>
    <ligand>
        <name>carbamoyl phosphate</name>
        <dbReference type="ChEBI" id="CHEBI:58228"/>
    </ligand>
</feature>
<dbReference type="GO" id="GO:0044205">
    <property type="term" value="P:'de novo' UMP biosynthetic process"/>
    <property type="evidence" value="ECO:0007669"/>
    <property type="project" value="UniProtKB-UniRule"/>
</dbReference>
<dbReference type="GO" id="GO:0016597">
    <property type="term" value="F:amino acid binding"/>
    <property type="evidence" value="ECO:0007669"/>
    <property type="project" value="InterPro"/>
</dbReference>
<feature type="binding site" evidence="7">
    <location>
        <position position="167"/>
    </location>
    <ligand>
        <name>L-aspartate</name>
        <dbReference type="ChEBI" id="CHEBI:29991"/>
    </ligand>
</feature>
<feature type="binding site" evidence="7">
    <location>
        <position position="56"/>
    </location>
    <ligand>
        <name>carbamoyl phosphate</name>
        <dbReference type="ChEBI" id="CHEBI:58228"/>
    </ligand>
</feature>
<feature type="binding site" evidence="7">
    <location>
        <position position="265"/>
    </location>
    <ligand>
        <name>carbamoyl phosphate</name>
        <dbReference type="ChEBI" id="CHEBI:58228"/>
    </ligand>
</feature>
<dbReference type="HAMAP" id="MF_00001">
    <property type="entry name" value="Asp_carb_tr"/>
    <property type="match status" value="1"/>
</dbReference>
<dbReference type="Gene3D" id="3.40.50.1370">
    <property type="entry name" value="Aspartate/ornithine carbamoyltransferase"/>
    <property type="match status" value="2"/>
</dbReference>
<dbReference type="GO" id="GO:0006520">
    <property type="term" value="P:amino acid metabolic process"/>
    <property type="evidence" value="ECO:0007669"/>
    <property type="project" value="InterPro"/>
</dbReference>
<evidence type="ECO:0000313" key="10">
    <source>
        <dbReference type="EMBL" id="SMD31174.1"/>
    </source>
</evidence>
<dbReference type="FunFam" id="3.40.50.1370:FF:000002">
    <property type="entry name" value="Aspartate carbamoyltransferase 2"/>
    <property type="match status" value="1"/>
</dbReference>
<accession>A0A8G2FX82</accession>
<dbReference type="UniPathway" id="UPA00070">
    <property type="reaction ID" value="UER00116"/>
</dbReference>
<comment type="pathway">
    <text evidence="1 7">Pyrimidine metabolism; UMP biosynthesis via de novo pathway; (S)-dihydroorotate from bicarbonate: step 2/3.</text>
</comment>
<evidence type="ECO:0000256" key="4">
    <source>
        <dbReference type="ARBA" id="ARBA00022975"/>
    </source>
</evidence>
<feature type="binding site" evidence="7">
    <location>
        <position position="226"/>
    </location>
    <ligand>
        <name>L-aspartate</name>
        <dbReference type="ChEBI" id="CHEBI:29991"/>
    </ligand>
</feature>
<dbReference type="GeneID" id="2843998"/>
<dbReference type="Pfam" id="PF02729">
    <property type="entry name" value="OTCace_N"/>
    <property type="match status" value="1"/>
</dbReference>
<dbReference type="NCBIfam" id="TIGR00670">
    <property type="entry name" value="asp_carb_tr"/>
    <property type="match status" value="1"/>
</dbReference>
<dbReference type="PRINTS" id="PR00101">
    <property type="entry name" value="ATCASE"/>
</dbReference>
<feature type="binding site" evidence="7">
    <location>
        <position position="106"/>
    </location>
    <ligand>
        <name>carbamoyl phosphate</name>
        <dbReference type="ChEBI" id="CHEBI:58228"/>
    </ligand>
</feature>
<dbReference type="PANTHER" id="PTHR45753:SF6">
    <property type="entry name" value="ASPARTATE CARBAMOYLTRANSFERASE"/>
    <property type="match status" value="1"/>
</dbReference>
<dbReference type="AlphaFoldDB" id="A0A8G2FX82"/>
<dbReference type="InterPro" id="IPR002082">
    <property type="entry name" value="Asp_carbamoyltransf"/>
</dbReference>
<feature type="binding site" evidence="7">
    <location>
        <position position="266"/>
    </location>
    <ligand>
        <name>carbamoyl phosphate</name>
        <dbReference type="ChEBI" id="CHEBI:58228"/>
    </ligand>
</feature>
<comment type="catalytic activity">
    <reaction evidence="6 7">
        <text>carbamoyl phosphate + L-aspartate = N-carbamoyl-L-aspartate + phosphate + H(+)</text>
        <dbReference type="Rhea" id="RHEA:20013"/>
        <dbReference type="ChEBI" id="CHEBI:15378"/>
        <dbReference type="ChEBI" id="CHEBI:29991"/>
        <dbReference type="ChEBI" id="CHEBI:32814"/>
        <dbReference type="ChEBI" id="CHEBI:43474"/>
        <dbReference type="ChEBI" id="CHEBI:58228"/>
        <dbReference type="EC" id="2.1.3.2"/>
    </reaction>
</comment>
<dbReference type="PANTHER" id="PTHR45753">
    <property type="entry name" value="ORNITHINE CARBAMOYLTRANSFERASE, MITOCHONDRIAL"/>
    <property type="match status" value="1"/>
</dbReference>
<gene>
    <name evidence="7" type="primary">pyrB</name>
    <name evidence="10" type="ORF">SAMN02745355_1097</name>
</gene>
<comment type="subunit">
    <text evidence="7">Heterooligomer of catalytic and regulatory chains.</text>
</comment>
<dbReference type="SMR" id="A0A8G2FX82"/>
<dbReference type="SUPFAM" id="SSF53671">
    <property type="entry name" value="Aspartate/ornithine carbamoyltransferase"/>
    <property type="match status" value="1"/>
</dbReference>
<dbReference type="NCBIfam" id="NF002032">
    <property type="entry name" value="PRK00856.1"/>
    <property type="match status" value="1"/>
</dbReference>
<dbReference type="InterPro" id="IPR006132">
    <property type="entry name" value="Asp/Orn_carbamoyltranf_P-bd"/>
</dbReference>
<comment type="function">
    <text evidence="5 7">Catalyzes the condensation of carbamoyl phosphate and aspartate to form carbamoyl aspartate and inorganic phosphate, the committed step in the de novo pyrimidine nucleotide biosynthesis pathway.</text>
</comment>
<evidence type="ECO:0000256" key="3">
    <source>
        <dbReference type="ARBA" id="ARBA00022679"/>
    </source>
</evidence>
<feature type="binding site" evidence="7">
    <location>
        <position position="85"/>
    </location>
    <ligand>
        <name>L-aspartate</name>
        <dbReference type="ChEBI" id="CHEBI:29991"/>
    </ligand>
</feature>
<dbReference type="GO" id="GO:0006207">
    <property type="term" value="P:'de novo' pyrimidine nucleobase biosynthetic process"/>
    <property type="evidence" value="ECO:0007669"/>
    <property type="project" value="InterPro"/>
</dbReference>
<proteinExistence type="inferred from homology"/>
<dbReference type="EC" id="2.1.3.2" evidence="7"/>
<evidence type="ECO:0000259" key="8">
    <source>
        <dbReference type="Pfam" id="PF00185"/>
    </source>
</evidence>
<name>A0A8G2FX82_PICTO</name>
<evidence type="ECO:0000313" key="11">
    <source>
        <dbReference type="Proteomes" id="UP000192315"/>
    </source>
</evidence>
<dbReference type="PROSITE" id="PS00097">
    <property type="entry name" value="CARBAMOYLTRANSFERASE"/>
    <property type="match status" value="1"/>
</dbReference>
<keyword evidence="11" id="KW-1185">Reference proteome</keyword>
<protein>
    <recommendedName>
        <fullName evidence="7">Aspartate carbamoyltransferase</fullName>
        <ecNumber evidence="7">2.1.3.2</ecNumber>
    </recommendedName>
    <alternativeName>
        <fullName evidence="7">Aspartate transcarbamylase</fullName>
        <shortName evidence="7">ATCase</shortName>
    </alternativeName>
</protein>
<sequence>MLKNNSVISINDLSDEDLNLIFNTADSMAGNLKNGSQIKTMSGRIMATLFFEPSTRTRLSFESAMQRLGGSVISMADSKSSSTAKGETLADTTRMVSSYSDIIVVRHPLEGAARLVQKFSSRPVINAGDGSGEHPTQTLVDLYTIKKSFGDINNLEISIIGDLRYGRTVHSLLLALSRYNVRINLVSPDLLRLPGHVMSRLKNIKINEYNDLNNVIESSDVFYVTRIQRERFTDKNDYNKVIGTYGITEKDTEKMKENAIIMHPLPRVDEISSSVDNTKNAKYFIQAANGIPVRMALISLILGD</sequence>
<dbReference type="EMBL" id="FWYE01000003">
    <property type="protein sequence ID" value="SMD31174.1"/>
    <property type="molecule type" value="Genomic_DNA"/>
</dbReference>
<evidence type="ECO:0000259" key="9">
    <source>
        <dbReference type="Pfam" id="PF02729"/>
    </source>
</evidence>
<dbReference type="PRINTS" id="PR00100">
    <property type="entry name" value="AOTCASE"/>
</dbReference>